<evidence type="ECO:0000256" key="1">
    <source>
        <dbReference type="ARBA" id="ARBA00035885"/>
    </source>
</evidence>
<sequence>MIKEITGDLLDSPAEALVNTVNTVGVMGKGIALQFKKKFPNNFMLYKKACQEGKVVPGKMFITTEQNLLADSKIIINFPTKTTWKKPSEYQYIQEGLADLKKLIETQHIKSIAIPSLGVGHGGLDWSKVRKMIFAALGNLDCTIYLYQPNYKLPEKIKAEKVKLTPARAMLLAIFYDLIKEGEFVSEFAGEKVAYFLQRLGGQEAFKNLIYKPYFYGPYSGKVNHVLHYLNGSYLKGYYSKDKKPFEEIELIMDAEATVLAYLNKPQHKKYKAIVDKTSNFLSGFYSPFGLELLSTIDYICQEQQSTDLEKVKEALHSWSSRKTKHFSNERYIQLALKQLKNSGLYDSLIKAS</sequence>
<dbReference type="PANTHER" id="PTHR12521">
    <property type="entry name" value="PROTEIN C6ORF130"/>
    <property type="match status" value="1"/>
</dbReference>
<dbReference type="CDD" id="cd02901">
    <property type="entry name" value="Macro_Poa1p-like"/>
    <property type="match status" value="1"/>
</dbReference>
<protein>
    <submittedName>
        <fullName evidence="3">Putative phosphatase, C-terminal domain of histone macro H2A1 like protein</fullName>
    </submittedName>
</protein>
<dbReference type="InterPro" id="IPR043472">
    <property type="entry name" value="Macro_dom-like"/>
</dbReference>
<evidence type="ECO:0000259" key="2">
    <source>
        <dbReference type="PROSITE" id="PS51154"/>
    </source>
</evidence>
<dbReference type="PROSITE" id="PS51154">
    <property type="entry name" value="MACRO"/>
    <property type="match status" value="1"/>
</dbReference>
<dbReference type="AlphaFoldDB" id="J1I631"/>
<feature type="domain" description="Macro" evidence="2">
    <location>
        <begin position="1"/>
        <end position="155"/>
    </location>
</feature>
<reference evidence="4" key="1">
    <citation type="journal article" date="2012" name="Stand. Genomic Sci.">
        <title>Permanent draft genome sequence of the gliding predator Saprospira grandis strain Sa g1 (= HR1).</title>
        <authorList>
            <person name="Mavromatis K."/>
            <person name="Chertkov O."/>
            <person name="Lapidus A."/>
            <person name="Nolan M."/>
            <person name="Lucas S."/>
            <person name="Tice H."/>
            <person name="Del Rio T.G."/>
            <person name="Cheng J.F."/>
            <person name="Han C."/>
            <person name="Tapia R."/>
            <person name="Bruce D."/>
            <person name="Goodwin L.A."/>
            <person name="Pitluck S."/>
            <person name="Huntemann M."/>
            <person name="Liolios K."/>
            <person name="Pagani I."/>
            <person name="Ivanova N."/>
            <person name="Mikhailova N."/>
            <person name="Pati A."/>
            <person name="Chen A."/>
            <person name="Palaniappan K."/>
            <person name="Land M."/>
            <person name="Brambilla E.M."/>
            <person name="Rohde M."/>
            <person name="Spring S."/>
            <person name="Goker M."/>
            <person name="Detter J.C."/>
            <person name="Bristow J."/>
            <person name="Eisen J.A."/>
            <person name="Markowitz V."/>
            <person name="Hugenholtz P."/>
            <person name="Kyrpides N.C."/>
            <person name="Klenk H.P."/>
            <person name="Woyke T."/>
        </authorList>
    </citation>
    <scope>NUCLEOTIDE SEQUENCE [LARGE SCALE GENOMIC DNA]</scope>
    <source>
        <strain evidence="4">DSM 2844</strain>
    </source>
</reference>
<proteinExistence type="predicted"/>
<dbReference type="SMART" id="SM00506">
    <property type="entry name" value="A1pp"/>
    <property type="match status" value="1"/>
</dbReference>
<dbReference type="InterPro" id="IPR050892">
    <property type="entry name" value="ADP-ribose_metab_enzymes"/>
</dbReference>
<dbReference type="EMBL" id="JH719942">
    <property type="protein sequence ID" value="EJF54215.1"/>
    <property type="molecule type" value="Genomic_DNA"/>
</dbReference>
<dbReference type="InterPro" id="IPR002589">
    <property type="entry name" value="Macro_dom"/>
</dbReference>
<evidence type="ECO:0000313" key="4">
    <source>
        <dbReference type="Proteomes" id="UP000005113"/>
    </source>
</evidence>
<dbReference type="GO" id="GO:0140291">
    <property type="term" value="P:peptidyl-glutamate ADP-deribosylation"/>
    <property type="evidence" value="ECO:0007669"/>
    <property type="project" value="TreeGrafter"/>
</dbReference>
<accession>J1I631</accession>
<name>J1I631_9BACT</name>
<dbReference type="OrthoDB" id="9780211at2"/>
<dbReference type="Proteomes" id="UP000005113">
    <property type="component" value="Unassembled WGS sequence"/>
</dbReference>
<organism evidence="3 4">
    <name type="scientific">Saprospira grandis DSM 2844</name>
    <dbReference type="NCBI Taxonomy" id="694433"/>
    <lineage>
        <taxon>Bacteria</taxon>
        <taxon>Pseudomonadati</taxon>
        <taxon>Bacteroidota</taxon>
        <taxon>Saprospiria</taxon>
        <taxon>Saprospirales</taxon>
        <taxon>Saprospiraceae</taxon>
        <taxon>Saprospira</taxon>
    </lineage>
</organism>
<dbReference type="PANTHER" id="PTHR12521:SF0">
    <property type="entry name" value="ADP-RIBOSE GLYCOHYDROLASE OARD1"/>
    <property type="match status" value="1"/>
</dbReference>
<evidence type="ECO:0000313" key="3">
    <source>
        <dbReference type="EMBL" id="EJF54215.1"/>
    </source>
</evidence>
<comment type="catalytic activity">
    <reaction evidence="1">
        <text>an N-(ADP-alpha-D-ribosyl)-thymidine in DNA + H2O = a thymidine in DNA + ADP-D-ribose</text>
        <dbReference type="Rhea" id="RHEA:71655"/>
        <dbReference type="Rhea" id="RHEA-COMP:13556"/>
        <dbReference type="Rhea" id="RHEA-COMP:18051"/>
        <dbReference type="ChEBI" id="CHEBI:15377"/>
        <dbReference type="ChEBI" id="CHEBI:57967"/>
        <dbReference type="ChEBI" id="CHEBI:137386"/>
        <dbReference type="ChEBI" id="CHEBI:191199"/>
    </reaction>
    <physiologicalReaction direction="left-to-right" evidence="1">
        <dbReference type="Rhea" id="RHEA:71656"/>
    </physiologicalReaction>
</comment>
<dbReference type="Pfam" id="PF01661">
    <property type="entry name" value="Macro"/>
    <property type="match status" value="1"/>
</dbReference>
<gene>
    <name evidence="3" type="ORF">SapgrDRAFT_2557</name>
</gene>
<dbReference type="SUPFAM" id="SSF52949">
    <property type="entry name" value="Macro domain-like"/>
    <property type="match status" value="1"/>
</dbReference>
<dbReference type="RefSeq" id="WP_002659949.1">
    <property type="nucleotide sequence ID" value="NZ_JH719942.1"/>
</dbReference>
<dbReference type="Gene3D" id="3.40.220.10">
    <property type="entry name" value="Leucine Aminopeptidase, subunit E, domain 1"/>
    <property type="match status" value="1"/>
</dbReference>
<dbReference type="HOGENOM" id="CLU_049707_0_0_10"/>